<evidence type="ECO:0000313" key="1">
    <source>
        <dbReference type="EMBL" id="KAJ8504880.1"/>
    </source>
</evidence>
<proteinExistence type="predicted"/>
<organism evidence="1 2">
    <name type="scientific">Ensete ventricosum</name>
    <name type="common">Abyssinian banana</name>
    <name type="synonym">Musa ensete</name>
    <dbReference type="NCBI Taxonomy" id="4639"/>
    <lineage>
        <taxon>Eukaryota</taxon>
        <taxon>Viridiplantae</taxon>
        <taxon>Streptophyta</taxon>
        <taxon>Embryophyta</taxon>
        <taxon>Tracheophyta</taxon>
        <taxon>Spermatophyta</taxon>
        <taxon>Magnoliopsida</taxon>
        <taxon>Liliopsida</taxon>
        <taxon>Zingiberales</taxon>
        <taxon>Musaceae</taxon>
        <taxon>Ensete</taxon>
    </lineage>
</organism>
<name>A0AAV8RDL0_ENSVE</name>
<reference evidence="1 2" key="1">
    <citation type="submission" date="2022-12" db="EMBL/GenBank/DDBJ databases">
        <title>Chromosome-scale assembly of the Ensete ventricosum genome.</title>
        <authorList>
            <person name="Dussert Y."/>
            <person name="Stocks J."/>
            <person name="Wendawek A."/>
            <person name="Woldeyes F."/>
            <person name="Nichols R.A."/>
            <person name="Borrell J.S."/>
        </authorList>
    </citation>
    <scope>NUCLEOTIDE SEQUENCE [LARGE SCALE GENOMIC DNA]</scope>
    <source>
        <strain evidence="2">cv. Maze</strain>
        <tissue evidence="1">Seeds</tissue>
    </source>
</reference>
<keyword evidence="2" id="KW-1185">Reference proteome</keyword>
<sequence length="261" mass="30027">MVSLSVYNVLLFHKLDRMIYHDLVVCGRRPEVARNIVAFFMLMELIGVDVIGYIRSTPDHNVVLLLAAEADVILNCIRQELPPRSEVGLAVPRIASLVSQPVDLEFFYRNRGTVIKQLVKILDGVGLVIFDEHLHVLFFEYEDRVRCRLTAMPPLLPRQLAEPYQRVLGEDFRSMFVMFSKGSTLTPRDIAEYFTRQWGDCIEKVLIEKRSSLDLKPVYGKVVFTGGSFLWLVFHGRPLVKFVIKGNQLNGKRYEPRNSRS</sequence>
<evidence type="ECO:0000313" key="2">
    <source>
        <dbReference type="Proteomes" id="UP001222027"/>
    </source>
</evidence>
<protein>
    <submittedName>
        <fullName evidence="1">Uncharacterized protein</fullName>
    </submittedName>
</protein>
<comment type="caution">
    <text evidence="1">The sequence shown here is derived from an EMBL/GenBank/DDBJ whole genome shotgun (WGS) entry which is preliminary data.</text>
</comment>
<dbReference type="PANTHER" id="PTHR33527:SF21">
    <property type="entry name" value="OS10G0182800 PROTEIN"/>
    <property type="match status" value="1"/>
</dbReference>
<accession>A0AAV8RDL0</accession>
<dbReference type="AlphaFoldDB" id="A0AAV8RDL0"/>
<dbReference type="Proteomes" id="UP001222027">
    <property type="component" value="Unassembled WGS sequence"/>
</dbReference>
<dbReference type="EMBL" id="JAQQAF010000002">
    <property type="protein sequence ID" value="KAJ8504880.1"/>
    <property type="molecule type" value="Genomic_DNA"/>
</dbReference>
<dbReference type="PANTHER" id="PTHR33527">
    <property type="entry name" value="OS07G0274300 PROTEIN"/>
    <property type="match status" value="1"/>
</dbReference>
<gene>
    <name evidence="1" type="ORF">OPV22_005766</name>
</gene>